<dbReference type="Proteomes" id="UP000770717">
    <property type="component" value="Unassembled WGS sequence"/>
</dbReference>
<comment type="caution">
    <text evidence="1">The sequence shown here is derived from an EMBL/GenBank/DDBJ whole genome shotgun (WGS) entry which is preliminary data.</text>
</comment>
<evidence type="ECO:0000313" key="2">
    <source>
        <dbReference type="Proteomes" id="UP000770717"/>
    </source>
</evidence>
<name>A0A8J6EV82_ELECQ</name>
<accession>A0A8J6EV82</accession>
<protein>
    <submittedName>
        <fullName evidence="1">Uncharacterized protein</fullName>
    </submittedName>
</protein>
<keyword evidence="2" id="KW-1185">Reference proteome</keyword>
<evidence type="ECO:0000313" key="1">
    <source>
        <dbReference type="EMBL" id="KAG9475364.1"/>
    </source>
</evidence>
<dbReference type="InterPro" id="IPR029309">
    <property type="entry name" value="CaRF"/>
</dbReference>
<dbReference type="Pfam" id="PF15299">
    <property type="entry name" value="ALS2CR8"/>
    <property type="match status" value="1"/>
</dbReference>
<organism evidence="1 2">
    <name type="scientific">Eleutherodactylus coqui</name>
    <name type="common">Puerto Rican coqui</name>
    <dbReference type="NCBI Taxonomy" id="57060"/>
    <lineage>
        <taxon>Eukaryota</taxon>
        <taxon>Metazoa</taxon>
        <taxon>Chordata</taxon>
        <taxon>Craniata</taxon>
        <taxon>Vertebrata</taxon>
        <taxon>Euteleostomi</taxon>
        <taxon>Amphibia</taxon>
        <taxon>Batrachia</taxon>
        <taxon>Anura</taxon>
        <taxon>Neobatrachia</taxon>
        <taxon>Hyloidea</taxon>
        <taxon>Eleutherodactylidae</taxon>
        <taxon>Eleutherodactylinae</taxon>
        <taxon>Eleutherodactylus</taxon>
        <taxon>Eleutherodactylus</taxon>
    </lineage>
</organism>
<sequence>MMEEFTVQNFDLLYEEIISTVTENAADTALNSNEIHRLQSLDSLEDAMQAINKFEECTFSNYIVLEKQKCFGNEAFRPNRKATVHWEGPVIKNVCLNEYSGVPFIIVGRKVLCCHLGKDKAVAQKKRYAESTNRKKLKKKSEWRMRSASKKLRDALEKNIELKHCYVILFPPLSHHNNHPVDGKMAYIKQKVDPRVIEKITELSKSGVSENKEIKRLVDHFVSHELFGGQELPVKSRRFFPTMKDIRNIMRRCTNEHKRSVTDQCTVLQLFAQWQQENEDHRLYCRPHNVAEEGETAETFMAAASLS</sequence>
<dbReference type="EMBL" id="WNTK01000012">
    <property type="protein sequence ID" value="KAG9475364.1"/>
    <property type="molecule type" value="Genomic_DNA"/>
</dbReference>
<proteinExistence type="predicted"/>
<dbReference type="PANTHER" id="PTHR47456">
    <property type="entry name" value="PHD-TYPE DOMAIN-CONTAINING PROTEIN"/>
    <property type="match status" value="1"/>
</dbReference>
<dbReference type="OrthoDB" id="9909293at2759"/>
<dbReference type="GO" id="GO:0003700">
    <property type="term" value="F:DNA-binding transcription factor activity"/>
    <property type="evidence" value="ECO:0007669"/>
    <property type="project" value="InterPro"/>
</dbReference>
<gene>
    <name evidence="1" type="ORF">GDO78_003669</name>
</gene>
<dbReference type="AlphaFoldDB" id="A0A8J6EV82"/>
<dbReference type="PANTHER" id="PTHR47456:SF5">
    <property type="match status" value="1"/>
</dbReference>
<reference evidence="1" key="1">
    <citation type="thesis" date="2020" institute="ProQuest LLC" country="789 East Eisenhower Parkway, Ann Arbor, MI, USA">
        <title>Comparative Genomics and Chromosome Evolution.</title>
        <authorList>
            <person name="Mudd A.B."/>
        </authorList>
    </citation>
    <scope>NUCLEOTIDE SEQUENCE</scope>
    <source>
        <strain evidence="1">HN-11 Male</strain>
        <tissue evidence="1">Kidney and liver</tissue>
    </source>
</reference>